<organism evidence="1">
    <name type="scientific">uncultured Sporomusa sp</name>
    <dbReference type="NCBI Taxonomy" id="307249"/>
    <lineage>
        <taxon>Bacteria</taxon>
        <taxon>Bacillati</taxon>
        <taxon>Bacillota</taxon>
        <taxon>Negativicutes</taxon>
        <taxon>Selenomonadales</taxon>
        <taxon>Sporomusaceae</taxon>
        <taxon>Sporomusa</taxon>
        <taxon>environmental samples</taxon>
    </lineage>
</organism>
<evidence type="ECO:0000313" key="1">
    <source>
        <dbReference type="EMBL" id="SCM80113.1"/>
    </source>
</evidence>
<name>A0A212LRD4_9FIRM</name>
<dbReference type="AlphaFoldDB" id="A0A212LRD4"/>
<accession>A0A212LRD4</accession>
<protein>
    <submittedName>
        <fullName evidence="1">Uncharacterized protein</fullName>
    </submittedName>
</protein>
<proteinExistence type="predicted"/>
<gene>
    <name evidence="1" type="ORF">KL86SPO_30291</name>
</gene>
<dbReference type="EMBL" id="FMJE01000003">
    <property type="protein sequence ID" value="SCM80113.1"/>
    <property type="molecule type" value="Genomic_DNA"/>
</dbReference>
<dbReference type="RefSeq" id="WP_288183670.1">
    <property type="nucleotide sequence ID" value="NZ_LT608335.1"/>
</dbReference>
<reference evidence="1" key="1">
    <citation type="submission" date="2016-08" db="EMBL/GenBank/DDBJ databases">
        <authorList>
            <person name="Seilhamer J.J."/>
        </authorList>
    </citation>
    <scope>NUCLEOTIDE SEQUENCE</scope>
    <source>
        <strain evidence="1">86</strain>
    </source>
</reference>
<sequence length="73" mass="8386">MIFYIIIGSLFAFLLGYCMGKRQGWKSGYREAEVLMPLKLRQDSLEAGKCVICDENWVKASQCEIFSRDVDTL</sequence>